<gene>
    <name evidence="11" type="primary">wuho</name>
</gene>
<feature type="repeat" description="WD" evidence="9">
    <location>
        <begin position="194"/>
        <end position="236"/>
    </location>
</feature>
<dbReference type="PROSITE" id="PS50082">
    <property type="entry name" value="WD_REPEATS_2"/>
    <property type="match status" value="1"/>
</dbReference>
<keyword evidence="2 8" id="KW-0853">WD repeat</keyword>
<dbReference type="CTD" id="31566"/>
<sequence>MAHLFYYIGKPIVKSPNLQTTMSFSVFDSTLILCTSSTILKFSLPQKSLEKLILPEPLEKQTIPHNNSMDSFQGITSVSFSTRGDYFGICTNKKQLCLYRTKDLSLLSNRTLVRAASRVKFTPKDDVIVADKSGDAYVFSTSNPGNSGDLILGHLSMLLDIVVSQDERFIITADRDEKIRISNFPNSYSIQSFCLGHTTFVSNILELPHDRRVLVSAGGDGTFRFWNYVDGTELKSVNFMEKVQEGLVERLNEDLKDLELQEAVRNLPVKRLALQEIRDSPRESIMVSSFYGSGLLLVYQVHEDLDVEFLQTIVEDEEPLEMILSGGKLWILLDWGVKAYRLEGTFLPDSEVNNALGKLNDRWKELRASASKQIYFPILYKRKFDNVQEYQERKKSRLKVSA</sequence>
<evidence type="ECO:0000256" key="7">
    <source>
        <dbReference type="ARBA" id="ARBA00093542"/>
    </source>
</evidence>
<comment type="subcellular location">
    <subcellularLocation>
        <location evidence="1 8">Nucleus</location>
    </subcellularLocation>
</comment>
<dbReference type="InterPro" id="IPR001680">
    <property type="entry name" value="WD40_rpt"/>
</dbReference>
<evidence type="ECO:0000256" key="6">
    <source>
        <dbReference type="ARBA" id="ARBA00093337"/>
    </source>
</evidence>
<organism evidence="10 11">
    <name type="scientific">Fopius arisanus</name>
    <dbReference type="NCBI Taxonomy" id="64838"/>
    <lineage>
        <taxon>Eukaryota</taxon>
        <taxon>Metazoa</taxon>
        <taxon>Ecdysozoa</taxon>
        <taxon>Arthropoda</taxon>
        <taxon>Hexapoda</taxon>
        <taxon>Insecta</taxon>
        <taxon>Pterygota</taxon>
        <taxon>Neoptera</taxon>
        <taxon>Endopterygota</taxon>
        <taxon>Hymenoptera</taxon>
        <taxon>Apocrita</taxon>
        <taxon>Ichneumonoidea</taxon>
        <taxon>Braconidae</taxon>
        <taxon>Opiinae</taxon>
        <taxon>Fopius</taxon>
    </lineage>
</organism>
<keyword evidence="4 8" id="KW-0677">Repeat</keyword>
<dbReference type="GO" id="GO:0005634">
    <property type="term" value="C:nucleus"/>
    <property type="evidence" value="ECO:0007669"/>
    <property type="project" value="UniProtKB-SubCell"/>
</dbReference>
<comment type="pathway">
    <text evidence="8">tRNA modification; N(7)-methylguanine-tRNA biosynthesis.</text>
</comment>
<proteinExistence type="inferred from homology"/>
<evidence type="ECO:0000256" key="5">
    <source>
        <dbReference type="ARBA" id="ARBA00023242"/>
    </source>
</evidence>
<keyword evidence="5 8" id="KW-0539">Nucleus</keyword>
<accession>A0A9R1SZ90</accession>
<evidence type="ECO:0000256" key="4">
    <source>
        <dbReference type="ARBA" id="ARBA00022737"/>
    </source>
</evidence>
<evidence type="ECO:0000256" key="9">
    <source>
        <dbReference type="PROSITE-ProRule" id="PRU00221"/>
    </source>
</evidence>
<dbReference type="InterPro" id="IPR028884">
    <property type="entry name" value="Trm82"/>
</dbReference>
<dbReference type="GO" id="GO:0043527">
    <property type="term" value="C:tRNA methyltransferase complex"/>
    <property type="evidence" value="ECO:0007669"/>
    <property type="project" value="TreeGrafter"/>
</dbReference>
<dbReference type="Pfam" id="PF00400">
    <property type="entry name" value="WD40"/>
    <property type="match status" value="1"/>
</dbReference>
<dbReference type="PANTHER" id="PTHR16288">
    <property type="entry name" value="WD40 REPEAT PROTEIN 4"/>
    <property type="match status" value="1"/>
</dbReference>
<reference evidence="11" key="1">
    <citation type="submission" date="2025-08" db="UniProtKB">
        <authorList>
            <consortium name="RefSeq"/>
        </authorList>
    </citation>
    <scope>IDENTIFICATION</scope>
    <source>
        <strain evidence="11">USDA-PBARC FA_bdor</strain>
        <tissue evidence="11">Whole organism</tissue>
    </source>
</reference>
<evidence type="ECO:0000256" key="3">
    <source>
        <dbReference type="ARBA" id="ARBA00022694"/>
    </source>
</evidence>
<comment type="subunit">
    <text evidence="7">Forms a heterodimer with the catalytic subunit Mettl1. Interacts with mei-P26 and weakly interacts with bgcn; required for the function or formation of the mei-P26-bgcn-bam-sxl complex. Interacts with nanos; may be involved in mei-P26-dependent derepression of the BMP signaling pathway. Interacts with Myc; the interaction may be mediated by mei-P26 and may be involved in the regulation of ribosome biogenesis.</text>
</comment>
<dbReference type="SMART" id="SM00320">
    <property type="entry name" value="WD40"/>
    <property type="match status" value="3"/>
</dbReference>
<keyword evidence="10" id="KW-1185">Reference proteome</keyword>
<dbReference type="InterPro" id="IPR015943">
    <property type="entry name" value="WD40/YVTN_repeat-like_dom_sf"/>
</dbReference>
<evidence type="ECO:0000256" key="2">
    <source>
        <dbReference type="ARBA" id="ARBA00022574"/>
    </source>
</evidence>
<dbReference type="AlphaFoldDB" id="A0A9R1SZ90"/>
<dbReference type="KEGG" id="fas:105264573"/>
<dbReference type="HAMAP" id="MF_03056">
    <property type="entry name" value="TRM82"/>
    <property type="match status" value="1"/>
</dbReference>
<dbReference type="SUPFAM" id="SSF50978">
    <property type="entry name" value="WD40 repeat-like"/>
    <property type="match status" value="1"/>
</dbReference>
<evidence type="ECO:0000256" key="8">
    <source>
        <dbReference type="HAMAP-Rule" id="MF_03056"/>
    </source>
</evidence>
<comment type="function">
    <text evidence="8">Required for the formation of N(7)-methylguanine at position 46 (m7G46) in tRNA. In the complex, it is required to stabilize and induce conformational changes of the catalytic subunit.</text>
</comment>
<evidence type="ECO:0000313" key="10">
    <source>
        <dbReference type="Proteomes" id="UP000694866"/>
    </source>
</evidence>
<keyword evidence="3 8" id="KW-0819">tRNA processing</keyword>
<evidence type="ECO:0000313" key="11">
    <source>
        <dbReference type="RefSeq" id="XP_011299833.1"/>
    </source>
</evidence>
<protein>
    <submittedName>
        <fullName evidence="11">tRNA (Guanine-N(7)-)-methyltransferase non-catalytic subunit WDR4</fullName>
    </submittedName>
</protein>
<dbReference type="RefSeq" id="XP_011299833.1">
    <property type="nucleotide sequence ID" value="XM_011301531.1"/>
</dbReference>
<dbReference type="GeneID" id="105264573"/>
<comment type="similarity">
    <text evidence="8">Belongs to the WD repeat TRM82 family.</text>
</comment>
<comment type="function">
    <text evidence="6">Required for the Mettl1-dependent formation of N(7)-methylguanine at position 46 (m7G46) in tRNA. In the Mettl1-wuho methyltransferase complex, it is required to stabilize and induce conformational changes of the catalytic subunit. Required for binding of nanos mRNA and repression of translation by the mei-P26-bgcn-bam-sxl complex. May cooperate with mei-P26 and nanos to derepress the BMP signaling pathway. May cooperate with mei-P26 to suppress expression of a subset of microRNAs. May cooperate with mei-P26 to regulate bam expression levels in germline cells during gametogenesis. Required to promote mitosis to meiosis transition during gametogenesis. May regulate germline cell division in part by regulating ribosome biogenesis.</text>
</comment>
<name>A0A9R1SZ90_9HYME</name>
<dbReference type="OrthoDB" id="371245at2759"/>
<dbReference type="GO" id="GO:0005829">
    <property type="term" value="C:cytosol"/>
    <property type="evidence" value="ECO:0007669"/>
    <property type="project" value="TreeGrafter"/>
</dbReference>
<dbReference type="InterPro" id="IPR036322">
    <property type="entry name" value="WD40_repeat_dom_sf"/>
</dbReference>
<dbReference type="Proteomes" id="UP000694866">
    <property type="component" value="Unplaced"/>
</dbReference>
<dbReference type="PANTHER" id="PTHR16288:SF0">
    <property type="entry name" value="TRNA (GUANINE-N(7)-)-METHYLTRANSFERASE NON-CATALYTIC SUBUNIT WDR4"/>
    <property type="match status" value="1"/>
</dbReference>
<dbReference type="Gene3D" id="2.130.10.10">
    <property type="entry name" value="YVTN repeat-like/Quinoprotein amine dehydrogenase"/>
    <property type="match status" value="1"/>
</dbReference>
<evidence type="ECO:0000256" key="1">
    <source>
        <dbReference type="ARBA" id="ARBA00004123"/>
    </source>
</evidence>
<dbReference type="GO" id="GO:0106004">
    <property type="term" value="P:tRNA (guanine-N7)-methylation"/>
    <property type="evidence" value="ECO:0007669"/>
    <property type="project" value="UniProtKB-UniRule"/>
</dbReference>